<reference evidence="2" key="1">
    <citation type="journal article" date="2006" name="PLoS Biol.">
        <title>Macronuclear genome sequence of the ciliate Tetrahymena thermophila, a model eukaryote.</title>
        <authorList>
            <person name="Eisen J.A."/>
            <person name="Coyne R.S."/>
            <person name="Wu M."/>
            <person name="Wu D."/>
            <person name="Thiagarajan M."/>
            <person name="Wortman J.R."/>
            <person name="Badger J.H."/>
            <person name="Ren Q."/>
            <person name="Amedeo P."/>
            <person name="Jones K.M."/>
            <person name="Tallon L.J."/>
            <person name="Delcher A.L."/>
            <person name="Salzberg S.L."/>
            <person name="Silva J.C."/>
            <person name="Haas B.J."/>
            <person name="Majoros W.H."/>
            <person name="Farzad M."/>
            <person name="Carlton J.M."/>
            <person name="Smith R.K. Jr."/>
            <person name="Garg J."/>
            <person name="Pearlman R.E."/>
            <person name="Karrer K.M."/>
            <person name="Sun L."/>
            <person name="Manning G."/>
            <person name="Elde N.C."/>
            <person name="Turkewitz A.P."/>
            <person name="Asai D.J."/>
            <person name="Wilkes D.E."/>
            <person name="Wang Y."/>
            <person name="Cai H."/>
            <person name="Collins K."/>
            <person name="Stewart B.A."/>
            <person name="Lee S.R."/>
            <person name="Wilamowska K."/>
            <person name="Weinberg Z."/>
            <person name="Ruzzo W.L."/>
            <person name="Wloga D."/>
            <person name="Gaertig J."/>
            <person name="Frankel J."/>
            <person name="Tsao C.-C."/>
            <person name="Gorovsky M.A."/>
            <person name="Keeling P.J."/>
            <person name="Waller R.F."/>
            <person name="Patron N.J."/>
            <person name="Cherry J.M."/>
            <person name="Stover N.A."/>
            <person name="Krieger C.J."/>
            <person name="del Toro C."/>
            <person name="Ryder H.F."/>
            <person name="Williamson S.C."/>
            <person name="Barbeau R.A."/>
            <person name="Hamilton E.P."/>
            <person name="Orias E."/>
        </authorList>
    </citation>
    <scope>NUCLEOTIDE SEQUENCE [LARGE SCALE GENOMIC DNA]</scope>
    <source>
        <strain evidence="2">SB210</strain>
    </source>
</reference>
<accession>W7XHF1</accession>
<organism evidence="1 2">
    <name type="scientific">Tetrahymena thermophila (strain SB210)</name>
    <dbReference type="NCBI Taxonomy" id="312017"/>
    <lineage>
        <taxon>Eukaryota</taxon>
        <taxon>Sar</taxon>
        <taxon>Alveolata</taxon>
        <taxon>Ciliophora</taxon>
        <taxon>Intramacronucleata</taxon>
        <taxon>Oligohymenophorea</taxon>
        <taxon>Hymenostomatida</taxon>
        <taxon>Tetrahymenina</taxon>
        <taxon>Tetrahymenidae</taxon>
        <taxon>Tetrahymena</taxon>
    </lineage>
</organism>
<dbReference type="InParanoid" id="W7XHF1"/>
<evidence type="ECO:0000313" key="1">
    <source>
        <dbReference type="EMBL" id="EWS72514.1"/>
    </source>
</evidence>
<protein>
    <submittedName>
        <fullName evidence="1">Uncharacterized protein</fullName>
    </submittedName>
</protein>
<sequence length="135" mass="16426">MFEFFSFPIIYLIYLKTEQKQTKKQTIINYSKYEIFVNQKHNKFFQRNIKIDRQHAYPKIVTLGIVFLNKQEKGSSIMLQQNLIRKTSKNQSQQIKQQNLLIIKLQYRILYIKVIEVATNKKFKCFILKFIRKQI</sequence>
<keyword evidence="2" id="KW-1185">Reference proteome</keyword>
<name>W7XHF1_TETTS</name>
<dbReference type="GeneID" id="24439676"/>
<evidence type="ECO:0000313" key="2">
    <source>
        <dbReference type="Proteomes" id="UP000009168"/>
    </source>
</evidence>
<dbReference type="AlphaFoldDB" id="W7XHF1"/>
<dbReference type="EMBL" id="GG662527">
    <property type="protein sequence ID" value="EWS72514.1"/>
    <property type="molecule type" value="Genomic_DNA"/>
</dbReference>
<proteinExistence type="predicted"/>
<dbReference type="KEGG" id="tet:TTHERM_000578709"/>
<dbReference type="RefSeq" id="XP_012654950.1">
    <property type="nucleotide sequence ID" value="XM_012799496.1"/>
</dbReference>
<dbReference type="Proteomes" id="UP000009168">
    <property type="component" value="Unassembled WGS sequence"/>
</dbReference>
<gene>
    <name evidence="1" type="ORF">TTHERM_000578709</name>
</gene>